<evidence type="ECO:0000259" key="1">
    <source>
        <dbReference type="Pfam" id="PF13883"/>
    </source>
</evidence>
<dbReference type="AlphaFoldDB" id="A0A2G5I8A9"/>
<gene>
    <name evidence="2" type="ORF">CB0940_01985</name>
    <name evidence="3" type="ORF">RHO25_002061</name>
</gene>
<reference evidence="2 4" key="1">
    <citation type="submission" date="2015-10" db="EMBL/GenBank/DDBJ databases">
        <title>The cercosporin biosynthetic gene cluster was horizontally transferred to several fungal lineages and shown to be expanded in Cercospora beticola based on microsynteny with recipient genomes.</title>
        <authorList>
            <person name="De Jonge R."/>
            <person name="Ebert M.K."/>
            <person name="Suttle J.C."/>
            <person name="Jurick Ii W.M."/>
            <person name="Secor G.A."/>
            <person name="Thomma B.P."/>
            <person name="Van De Peer Y."/>
            <person name="Bolton M.D."/>
        </authorList>
    </citation>
    <scope>NUCLEOTIDE SEQUENCE [LARGE SCALE GENOMIC DNA]</scope>
    <source>
        <strain evidence="2 4">09-40</strain>
    </source>
</reference>
<evidence type="ECO:0000313" key="4">
    <source>
        <dbReference type="Proteomes" id="UP000230605"/>
    </source>
</evidence>
<keyword evidence="5" id="KW-1185">Reference proteome</keyword>
<evidence type="ECO:0000313" key="5">
    <source>
        <dbReference type="Proteomes" id="UP001302367"/>
    </source>
</evidence>
<evidence type="ECO:0000313" key="2">
    <source>
        <dbReference type="EMBL" id="PIB00693.1"/>
    </source>
</evidence>
<protein>
    <recommendedName>
        <fullName evidence="1">CREG-like beta-barrel domain-containing protein</fullName>
    </recommendedName>
</protein>
<reference evidence="3 5" key="2">
    <citation type="submission" date="2023-09" db="EMBL/GenBank/DDBJ databases">
        <title>Complete-Gapless Cercospora beticola genome.</title>
        <authorList>
            <person name="Wyatt N.A."/>
            <person name="Spanner R.E."/>
            <person name="Bolton M.D."/>
        </authorList>
    </citation>
    <scope>NUCLEOTIDE SEQUENCE [LARGE SCALE GENOMIC DNA]</scope>
    <source>
        <strain evidence="3">Cb09-40</strain>
    </source>
</reference>
<accession>A0A2G5I8A9</accession>
<dbReference type="Pfam" id="PF13883">
    <property type="entry name" value="CREG_beta-barrel"/>
    <property type="match status" value="1"/>
</dbReference>
<name>A0A2G5I8A9_CERBT</name>
<dbReference type="OrthoDB" id="2138282at2759"/>
<dbReference type="Gene3D" id="2.30.110.10">
    <property type="entry name" value="Electron Transport, Fmn-binding Protein, Chain A"/>
    <property type="match status" value="1"/>
</dbReference>
<dbReference type="EMBL" id="CP134184">
    <property type="protein sequence ID" value="WPA97451.1"/>
    <property type="molecule type" value="Genomic_DNA"/>
</dbReference>
<proteinExistence type="predicted"/>
<dbReference type="Proteomes" id="UP000230605">
    <property type="component" value="Chromosome 1"/>
</dbReference>
<dbReference type="InterPro" id="IPR055343">
    <property type="entry name" value="CREG_beta-barrel"/>
</dbReference>
<feature type="domain" description="CREG-like beta-barrel" evidence="1">
    <location>
        <begin position="43"/>
        <end position="246"/>
    </location>
</feature>
<dbReference type="Proteomes" id="UP001302367">
    <property type="component" value="Chromosome 1"/>
</dbReference>
<dbReference type="PANTHER" id="PTHR37273:SF1">
    <property type="entry name" value="ADL397C-AP"/>
    <property type="match status" value="1"/>
</dbReference>
<dbReference type="PANTHER" id="PTHR37273">
    <property type="entry name" value="CHROMOSOME 8, WHOLE GENOME SHOTGUN SEQUENCE"/>
    <property type="match status" value="1"/>
</dbReference>
<dbReference type="InterPro" id="IPR012349">
    <property type="entry name" value="Split_barrel_FMN-bd"/>
</dbReference>
<organism evidence="2 4">
    <name type="scientific">Cercospora beticola</name>
    <name type="common">Sugarbeet leaf spot fungus</name>
    <dbReference type="NCBI Taxonomy" id="122368"/>
    <lineage>
        <taxon>Eukaryota</taxon>
        <taxon>Fungi</taxon>
        <taxon>Dikarya</taxon>
        <taxon>Ascomycota</taxon>
        <taxon>Pezizomycotina</taxon>
        <taxon>Dothideomycetes</taxon>
        <taxon>Dothideomycetidae</taxon>
        <taxon>Mycosphaerellales</taxon>
        <taxon>Mycosphaerellaceae</taxon>
        <taxon>Cercospora</taxon>
    </lineage>
</organism>
<sequence length="280" mass="31517">MKATTLLTATAGAAFASSIGQQVEPQHIFSNPETINDDDFHFPTIRESTAQARKILHLSTVGTLITVFPSTSHKSDDASTAENRPSDVEGSPIGLMEYYADCDPHSGNPILLALDIATPYKNYNQGSNISLSVRWWPTQKNTYSTSASTFSKLTNWLWRSQDEDEIPTPHTPAALPRFSLHGRLEPVSEERLKDGKIQACFLRSHPDSIFWQPGNDIHESHYAQLIVDHIYWFGGFGDRARIGWLPLDVWQNLTMKEIIEAKLPGEEKWRHGSVDWKFGL</sequence>
<dbReference type="SUPFAM" id="SSF50475">
    <property type="entry name" value="FMN-binding split barrel"/>
    <property type="match status" value="1"/>
</dbReference>
<dbReference type="EMBL" id="LKMD01000100">
    <property type="protein sequence ID" value="PIB00693.1"/>
    <property type="molecule type" value="Genomic_DNA"/>
</dbReference>
<evidence type="ECO:0000313" key="3">
    <source>
        <dbReference type="EMBL" id="WPA97451.1"/>
    </source>
</evidence>